<evidence type="ECO:0000313" key="1">
    <source>
        <dbReference type="EMBL" id="CAG8805445.1"/>
    </source>
</evidence>
<dbReference type="Proteomes" id="UP000789396">
    <property type="component" value="Unassembled WGS sequence"/>
</dbReference>
<sequence>FKSETLFEIVNTLGEICKKVQESSKLKSELKETSQEAIIEVFEVNKEKFNKN</sequence>
<name>A0A9N9K103_9GLOM</name>
<evidence type="ECO:0000313" key="2">
    <source>
        <dbReference type="Proteomes" id="UP000789396"/>
    </source>
</evidence>
<proteinExistence type="predicted"/>
<accession>A0A9N9K103</accession>
<feature type="non-terminal residue" evidence="1">
    <location>
        <position position="52"/>
    </location>
</feature>
<keyword evidence="2" id="KW-1185">Reference proteome</keyword>
<protein>
    <submittedName>
        <fullName evidence="1">11373_t:CDS:1</fullName>
    </submittedName>
</protein>
<organism evidence="1 2">
    <name type="scientific">Racocetra fulgida</name>
    <dbReference type="NCBI Taxonomy" id="60492"/>
    <lineage>
        <taxon>Eukaryota</taxon>
        <taxon>Fungi</taxon>
        <taxon>Fungi incertae sedis</taxon>
        <taxon>Mucoromycota</taxon>
        <taxon>Glomeromycotina</taxon>
        <taxon>Glomeromycetes</taxon>
        <taxon>Diversisporales</taxon>
        <taxon>Gigasporaceae</taxon>
        <taxon>Racocetra</taxon>
    </lineage>
</organism>
<dbReference type="EMBL" id="CAJVPZ010077480">
    <property type="protein sequence ID" value="CAG8805445.1"/>
    <property type="molecule type" value="Genomic_DNA"/>
</dbReference>
<reference evidence="1" key="1">
    <citation type="submission" date="2021-06" db="EMBL/GenBank/DDBJ databases">
        <authorList>
            <person name="Kallberg Y."/>
            <person name="Tangrot J."/>
            <person name="Rosling A."/>
        </authorList>
    </citation>
    <scope>NUCLEOTIDE SEQUENCE</scope>
    <source>
        <strain evidence="1">IN212</strain>
    </source>
</reference>
<dbReference type="AlphaFoldDB" id="A0A9N9K103"/>
<feature type="non-terminal residue" evidence="1">
    <location>
        <position position="1"/>
    </location>
</feature>
<gene>
    <name evidence="1" type="ORF">RFULGI_LOCUS18170</name>
</gene>
<comment type="caution">
    <text evidence="1">The sequence shown here is derived from an EMBL/GenBank/DDBJ whole genome shotgun (WGS) entry which is preliminary data.</text>
</comment>